<protein>
    <submittedName>
        <fullName evidence="1">Uncharacterized protein</fullName>
    </submittedName>
</protein>
<dbReference type="EMBL" id="GBRH01160260">
    <property type="protein sequence ID" value="JAE37636.1"/>
    <property type="molecule type" value="Transcribed_RNA"/>
</dbReference>
<reference evidence="1" key="1">
    <citation type="submission" date="2014-09" db="EMBL/GenBank/DDBJ databases">
        <authorList>
            <person name="Magalhaes I.L.F."/>
            <person name="Oliveira U."/>
            <person name="Santos F.R."/>
            <person name="Vidigal T.H.D.A."/>
            <person name="Brescovit A.D."/>
            <person name="Santos A.J."/>
        </authorList>
    </citation>
    <scope>NUCLEOTIDE SEQUENCE</scope>
    <source>
        <tissue evidence="1">Shoot tissue taken approximately 20 cm above the soil surface</tissue>
    </source>
</reference>
<organism evidence="1">
    <name type="scientific">Arundo donax</name>
    <name type="common">Giant reed</name>
    <name type="synonym">Donax arundinaceus</name>
    <dbReference type="NCBI Taxonomy" id="35708"/>
    <lineage>
        <taxon>Eukaryota</taxon>
        <taxon>Viridiplantae</taxon>
        <taxon>Streptophyta</taxon>
        <taxon>Embryophyta</taxon>
        <taxon>Tracheophyta</taxon>
        <taxon>Spermatophyta</taxon>
        <taxon>Magnoliopsida</taxon>
        <taxon>Liliopsida</taxon>
        <taxon>Poales</taxon>
        <taxon>Poaceae</taxon>
        <taxon>PACMAD clade</taxon>
        <taxon>Arundinoideae</taxon>
        <taxon>Arundineae</taxon>
        <taxon>Arundo</taxon>
    </lineage>
</organism>
<dbReference type="AlphaFoldDB" id="A0A0A9HRZ5"/>
<proteinExistence type="predicted"/>
<name>A0A0A9HRZ5_ARUDO</name>
<reference evidence="1" key="2">
    <citation type="journal article" date="2015" name="Data Brief">
        <title>Shoot transcriptome of the giant reed, Arundo donax.</title>
        <authorList>
            <person name="Barrero R.A."/>
            <person name="Guerrero F.D."/>
            <person name="Moolhuijzen P."/>
            <person name="Goolsby J.A."/>
            <person name="Tidwell J."/>
            <person name="Bellgard S.E."/>
            <person name="Bellgard M.I."/>
        </authorList>
    </citation>
    <scope>NUCLEOTIDE SEQUENCE</scope>
    <source>
        <tissue evidence="1">Shoot tissue taken approximately 20 cm above the soil surface</tissue>
    </source>
</reference>
<sequence length="23" mass="2716">MTFGKTKILRVLVYNSTKIKIFD</sequence>
<evidence type="ECO:0000313" key="1">
    <source>
        <dbReference type="EMBL" id="JAE37636.1"/>
    </source>
</evidence>
<accession>A0A0A9HRZ5</accession>